<keyword evidence="3" id="KW-1185">Reference proteome</keyword>
<dbReference type="AlphaFoldDB" id="A0A6A4IDZ4"/>
<feature type="region of interest" description="Disordered" evidence="1">
    <location>
        <begin position="217"/>
        <end position="247"/>
    </location>
</feature>
<sequence>MTMTAPIIDSNALPSTPAHEWASETLSSVPATTSEIHIPPPITQTQSYASTTASTPGFEFPGSYPRTPKDHPLAANATHTDGGIGSGFNAGDSLGGLAGQAKGAVSGITGAAGVGAGSVAGGIQDSLFKTAVTAAQYLPPQVVEYFPGGAAIVAASKAEGELGNLEKMKLTDAQGMSLPSEEHHLSLSSKGVGSLPGPASEASVAKLPLERQIDDDSKDAQGMSLPSEEHHLSLSSKGVGSLPGPASEASVAKLPLERQIDDESKEVDIKSLNLDSDNELESVTNMSTVAQAGSGNTTPAMTGARTPTTRGSMATAVITDHKLDNLDERIPYYRQHRFSHPHRYLCPCFIHSSQLQLH</sequence>
<dbReference type="Proteomes" id="UP000799118">
    <property type="component" value="Unassembled WGS sequence"/>
</dbReference>
<dbReference type="EMBL" id="ML769395">
    <property type="protein sequence ID" value="KAE9407498.1"/>
    <property type="molecule type" value="Genomic_DNA"/>
</dbReference>
<feature type="region of interest" description="Disordered" evidence="1">
    <location>
        <begin position="176"/>
        <end position="202"/>
    </location>
</feature>
<protein>
    <submittedName>
        <fullName evidence="2">Uncharacterized protein</fullName>
    </submittedName>
</protein>
<evidence type="ECO:0000313" key="2">
    <source>
        <dbReference type="EMBL" id="KAE9407498.1"/>
    </source>
</evidence>
<organism evidence="2 3">
    <name type="scientific">Gymnopus androsaceus JB14</name>
    <dbReference type="NCBI Taxonomy" id="1447944"/>
    <lineage>
        <taxon>Eukaryota</taxon>
        <taxon>Fungi</taxon>
        <taxon>Dikarya</taxon>
        <taxon>Basidiomycota</taxon>
        <taxon>Agaricomycotina</taxon>
        <taxon>Agaricomycetes</taxon>
        <taxon>Agaricomycetidae</taxon>
        <taxon>Agaricales</taxon>
        <taxon>Marasmiineae</taxon>
        <taxon>Omphalotaceae</taxon>
        <taxon>Gymnopus</taxon>
    </lineage>
</organism>
<proteinExistence type="predicted"/>
<name>A0A6A4IDZ4_9AGAR</name>
<gene>
    <name evidence="2" type="ORF">BT96DRAFT_104032</name>
</gene>
<reference evidence="2" key="1">
    <citation type="journal article" date="2019" name="Environ. Microbiol.">
        <title>Fungal ecological strategies reflected in gene transcription - a case study of two litter decomposers.</title>
        <authorList>
            <person name="Barbi F."/>
            <person name="Kohler A."/>
            <person name="Barry K."/>
            <person name="Baskaran P."/>
            <person name="Daum C."/>
            <person name="Fauchery L."/>
            <person name="Ihrmark K."/>
            <person name="Kuo A."/>
            <person name="LaButti K."/>
            <person name="Lipzen A."/>
            <person name="Morin E."/>
            <person name="Grigoriev I.V."/>
            <person name="Henrissat B."/>
            <person name="Lindahl B."/>
            <person name="Martin F."/>
        </authorList>
    </citation>
    <scope>NUCLEOTIDE SEQUENCE</scope>
    <source>
        <strain evidence="2">JB14</strain>
    </source>
</reference>
<dbReference type="OrthoDB" id="3268823at2759"/>
<evidence type="ECO:0000256" key="1">
    <source>
        <dbReference type="SAM" id="MobiDB-lite"/>
    </source>
</evidence>
<accession>A0A6A4IDZ4</accession>
<evidence type="ECO:0000313" key="3">
    <source>
        <dbReference type="Proteomes" id="UP000799118"/>
    </source>
</evidence>